<name>A0ABN0ZDF4_9BACI</name>
<feature type="transmembrane region" description="Helical" evidence="1">
    <location>
        <begin position="99"/>
        <end position="118"/>
    </location>
</feature>
<keyword evidence="3" id="KW-1185">Reference proteome</keyword>
<keyword evidence="1" id="KW-0812">Transmembrane</keyword>
<dbReference type="EMBL" id="BAAADM010000054">
    <property type="protein sequence ID" value="GAA0443562.1"/>
    <property type="molecule type" value="Genomic_DNA"/>
</dbReference>
<keyword evidence="1" id="KW-0472">Membrane</keyword>
<dbReference type="RefSeq" id="WP_343752902.1">
    <property type="nucleotide sequence ID" value="NZ_BAAADM010000054.1"/>
</dbReference>
<organism evidence="2 3">
    <name type="scientific">Lentibacillus halophilus</name>
    <dbReference type="NCBI Taxonomy" id="295065"/>
    <lineage>
        <taxon>Bacteria</taxon>
        <taxon>Bacillati</taxon>
        <taxon>Bacillota</taxon>
        <taxon>Bacilli</taxon>
        <taxon>Bacillales</taxon>
        <taxon>Bacillaceae</taxon>
        <taxon>Lentibacillus</taxon>
    </lineage>
</organism>
<comment type="caution">
    <text evidence="2">The sequence shown here is derived from an EMBL/GenBank/DDBJ whole genome shotgun (WGS) entry which is preliminary data.</text>
</comment>
<keyword evidence="1" id="KW-1133">Transmembrane helix</keyword>
<reference evidence="2 3" key="1">
    <citation type="journal article" date="2019" name="Int. J. Syst. Evol. Microbiol.">
        <title>The Global Catalogue of Microorganisms (GCM) 10K type strain sequencing project: providing services to taxonomists for standard genome sequencing and annotation.</title>
        <authorList>
            <consortium name="The Broad Institute Genomics Platform"/>
            <consortium name="The Broad Institute Genome Sequencing Center for Infectious Disease"/>
            <person name="Wu L."/>
            <person name="Ma J."/>
        </authorList>
    </citation>
    <scope>NUCLEOTIDE SEQUENCE [LARGE SCALE GENOMIC DNA]</scope>
    <source>
        <strain evidence="2 3">JCM 12149</strain>
    </source>
</reference>
<dbReference type="InterPro" id="IPR024563">
    <property type="entry name" value="YqhR"/>
</dbReference>
<feature type="transmembrane region" description="Helical" evidence="1">
    <location>
        <begin position="24"/>
        <end position="44"/>
    </location>
</feature>
<feature type="transmembrane region" description="Helical" evidence="1">
    <location>
        <begin position="130"/>
        <end position="153"/>
    </location>
</feature>
<protein>
    <submittedName>
        <fullName evidence="2">YqhR family membrane protein</fullName>
    </submittedName>
</protein>
<feature type="transmembrane region" description="Helical" evidence="1">
    <location>
        <begin position="68"/>
        <end position="92"/>
    </location>
</feature>
<sequence length="172" mass="19762">MGNQDKQLEQNKEEEPRSLLSRSLLTGFIGGVVFGFFGIVLYYFNFSEVTPRSYLLRSWTSEEWTERWHGYALTIVLTGLLSIGVAFIYYVFFKKMETFVMGAVYGLILWGIVFYLLQPIFSNVPPLVDLNVYTIVSTICLYIIYGTFIGYSISYDYNDTLHQLKASKGEQG</sequence>
<dbReference type="Pfam" id="PF11085">
    <property type="entry name" value="YqhR"/>
    <property type="match status" value="1"/>
</dbReference>
<evidence type="ECO:0000313" key="2">
    <source>
        <dbReference type="EMBL" id="GAA0443562.1"/>
    </source>
</evidence>
<accession>A0ABN0ZDF4</accession>
<gene>
    <name evidence="2" type="ORF">GCM10008983_21010</name>
</gene>
<proteinExistence type="predicted"/>
<evidence type="ECO:0000313" key="3">
    <source>
        <dbReference type="Proteomes" id="UP001501459"/>
    </source>
</evidence>
<evidence type="ECO:0000256" key="1">
    <source>
        <dbReference type="SAM" id="Phobius"/>
    </source>
</evidence>
<dbReference type="Proteomes" id="UP001501459">
    <property type="component" value="Unassembled WGS sequence"/>
</dbReference>